<dbReference type="EMBL" id="DNNA01000300">
    <property type="protein sequence ID" value="HBC36446.1"/>
    <property type="molecule type" value="Genomic_DNA"/>
</dbReference>
<protein>
    <submittedName>
        <fullName evidence="2">ATP-dependent protease La domain protein</fullName>
    </submittedName>
</protein>
<dbReference type="Pfam" id="PF20442">
    <property type="entry name" value="BrxL_N"/>
    <property type="match status" value="1"/>
</dbReference>
<evidence type="ECO:0000313" key="3">
    <source>
        <dbReference type="Proteomes" id="UP000263489"/>
    </source>
</evidence>
<evidence type="ECO:0000259" key="1">
    <source>
        <dbReference type="Pfam" id="PF20442"/>
    </source>
</evidence>
<evidence type="ECO:0000313" key="2">
    <source>
        <dbReference type="EMBL" id="HBC36446.1"/>
    </source>
</evidence>
<dbReference type="GO" id="GO:0008233">
    <property type="term" value="F:peptidase activity"/>
    <property type="evidence" value="ECO:0007669"/>
    <property type="project" value="UniProtKB-KW"/>
</dbReference>
<feature type="domain" description="BREX system Lon protease-like BrxL N-terminal" evidence="1">
    <location>
        <begin position="13"/>
        <end position="64"/>
    </location>
</feature>
<accession>A0A352IYB3</accession>
<organism evidence="2 3">
    <name type="scientific">Marinobacter adhaerens</name>
    <dbReference type="NCBI Taxonomy" id="1033846"/>
    <lineage>
        <taxon>Bacteria</taxon>
        <taxon>Pseudomonadati</taxon>
        <taxon>Pseudomonadota</taxon>
        <taxon>Gammaproteobacteria</taxon>
        <taxon>Pseudomonadales</taxon>
        <taxon>Marinobacteraceae</taxon>
        <taxon>Marinobacter</taxon>
    </lineage>
</organism>
<dbReference type="AlphaFoldDB" id="A0A352IYB3"/>
<keyword evidence="2" id="KW-0645">Protease</keyword>
<keyword evidence="2" id="KW-0378">Hydrolase</keyword>
<gene>
    <name evidence="2" type="ORF">DC045_19500</name>
</gene>
<name>A0A352IYB3_9GAMM</name>
<feature type="non-terminal residue" evidence="2">
    <location>
        <position position="65"/>
    </location>
</feature>
<dbReference type="GO" id="GO:0006508">
    <property type="term" value="P:proteolysis"/>
    <property type="evidence" value="ECO:0007669"/>
    <property type="project" value="UniProtKB-KW"/>
</dbReference>
<sequence length="65" mass="7367">MQSDKDLDQLLNEHFAGRVVRKDLTKQIKEGANVPVYVLEYLLGMYCASDDPEVIETGLRNVKTV</sequence>
<proteinExistence type="predicted"/>
<reference evidence="2 3" key="1">
    <citation type="journal article" date="2018" name="Nat. Biotechnol.">
        <title>A standardized bacterial taxonomy based on genome phylogeny substantially revises the tree of life.</title>
        <authorList>
            <person name="Parks D.H."/>
            <person name="Chuvochina M."/>
            <person name="Waite D.W."/>
            <person name="Rinke C."/>
            <person name="Skarshewski A."/>
            <person name="Chaumeil P.A."/>
            <person name="Hugenholtz P."/>
        </authorList>
    </citation>
    <scope>NUCLEOTIDE SEQUENCE [LARGE SCALE GENOMIC DNA]</scope>
    <source>
        <strain evidence="2">UBA9380</strain>
    </source>
</reference>
<dbReference type="Proteomes" id="UP000263489">
    <property type="component" value="Unassembled WGS sequence"/>
</dbReference>
<comment type="caution">
    <text evidence="2">The sequence shown here is derived from an EMBL/GenBank/DDBJ whole genome shotgun (WGS) entry which is preliminary data.</text>
</comment>
<dbReference type="InterPro" id="IPR046838">
    <property type="entry name" value="BrxL_N"/>
</dbReference>